<dbReference type="Gene3D" id="2.30.30.110">
    <property type="match status" value="1"/>
</dbReference>
<dbReference type="GO" id="GO:0004521">
    <property type="term" value="F:RNA endonuclease activity"/>
    <property type="evidence" value="ECO:0007669"/>
    <property type="project" value="TreeGrafter"/>
</dbReference>
<dbReference type="PANTHER" id="PTHR33988:SF2">
    <property type="entry name" value="ENDORIBONUCLEASE MAZF"/>
    <property type="match status" value="1"/>
</dbReference>
<reference evidence="5" key="3">
    <citation type="submission" date="2019-06" db="EMBL/GenBank/DDBJ databases">
        <authorList>
            <person name="Bisanz J.E."/>
            <person name="Turnbaugh P.J."/>
        </authorList>
    </citation>
    <scope>NUCLEOTIDE SEQUENCE</scope>
    <source>
        <strain evidence="5">SECO-MT75m2</strain>
    </source>
</reference>
<dbReference type="GO" id="GO:0003677">
    <property type="term" value="F:DNA binding"/>
    <property type="evidence" value="ECO:0007669"/>
    <property type="project" value="InterPro"/>
</dbReference>
<comment type="caution">
    <text evidence="3">The sequence shown here is derived from an EMBL/GenBank/DDBJ whole genome shotgun (WGS) entry which is preliminary data.</text>
</comment>
<evidence type="ECO:0000313" key="7">
    <source>
        <dbReference type="Proteomes" id="UP000253915"/>
    </source>
</evidence>
<dbReference type="EMBL" id="PPTX01000002">
    <property type="protein sequence ID" value="RDB81586.1"/>
    <property type="molecule type" value="Genomic_DNA"/>
</dbReference>
<dbReference type="Proteomes" id="UP000253752">
    <property type="component" value="Unassembled WGS sequence"/>
</dbReference>
<comment type="similarity">
    <text evidence="1">Belongs to the PemK/MazF family.</text>
</comment>
<evidence type="ECO:0000313" key="8">
    <source>
        <dbReference type="Proteomes" id="UP000312594"/>
    </source>
</evidence>
<name>A0A369MXS7_EGGLN</name>
<organism evidence="3 6">
    <name type="scientific">Eggerthella lenta</name>
    <name type="common">Eubacterium lentum</name>
    <dbReference type="NCBI Taxonomy" id="84112"/>
    <lineage>
        <taxon>Bacteria</taxon>
        <taxon>Bacillati</taxon>
        <taxon>Actinomycetota</taxon>
        <taxon>Coriobacteriia</taxon>
        <taxon>Eggerthellales</taxon>
        <taxon>Eggerthellaceae</taxon>
        <taxon>Eggerthella</taxon>
    </lineage>
</organism>
<evidence type="ECO:0000313" key="6">
    <source>
        <dbReference type="Proteomes" id="UP000253752"/>
    </source>
</evidence>
<dbReference type="GO" id="GO:0006402">
    <property type="term" value="P:mRNA catabolic process"/>
    <property type="evidence" value="ECO:0007669"/>
    <property type="project" value="TreeGrafter"/>
</dbReference>
<evidence type="ECO:0000313" key="5">
    <source>
        <dbReference type="EMBL" id="TNU89532.1"/>
    </source>
</evidence>
<proteinExistence type="inferred from homology"/>
<dbReference type="AlphaFoldDB" id="A0A369MXS7"/>
<evidence type="ECO:0000256" key="1">
    <source>
        <dbReference type="ARBA" id="ARBA00007521"/>
    </source>
</evidence>
<dbReference type="SUPFAM" id="SSF50118">
    <property type="entry name" value="Cell growth inhibitor/plasmid maintenance toxic component"/>
    <property type="match status" value="1"/>
</dbReference>
<reference evidence="5 8" key="1">
    <citation type="journal article" date="2005" name="Appl. Environ. Microbiol.">
        <title>Intestinal bacterial communities that produce active estrogen-like compounds enterodiol and enterolactone in humans.</title>
        <authorList>
            <person name="Clavel T."/>
            <person name="Henderson G."/>
            <person name="Alpert C.A."/>
            <person name="Philippe C."/>
            <person name="Rigottier-Gois L."/>
            <person name="Dore J."/>
            <person name="Blaut M."/>
        </authorList>
    </citation>
    <scope>NUCLEOTIDE SEQUENCE [LARGE SCALE GENOMIC DNA]</scope>
    <source>
        <strain evidence="5 8">SECO-MT75m2</strain>
    </source>
</reference>
<dbReference type="RefSeq" id="WP_009305495.1">
    <property type="nucleotide sequence ID" value="NZ_JAQLCF010000017.1"/>
</dbReference>
<dbReference type="Proteomes" id="UP000312594">
    <property type="component" value="Unassembled WGS sequence"/>
</dbReference>
<evidence type="ECO:0000313" key="4">
    <source>
        <dbReference type="EMBL" id="RDC33324.1"/>
    </source>
</evidence>
<dbReference type="GO" id="GO:0016075">
    <property type="term" value="P:rRNA catabolic process"/>
    <property type="evidence" value="ECO:0007669"/>
    <property type="project" value="TreeGrafter"/>
</dbReference>
<accession>A0A369MXS7</accession>
<dbReference type="EMBL" id="PPUQ01000039">
    <property type="protein sequence ID" value="RDC33324.1"/>
    <property type="molecule type" value="Genomic_DNA"/>
</dbReference>
<dbReference type="Pfam" id="PF02452">
    <property type="entry name" value="PemK_toxin"/>
    <property type="match status" value="1"/>
</dbReference>
<dbReference type="PANTHER" id="PTHR33988">
    <property type="entry name" value="ENDORIBONUCLEASE MAZF-RELATED"/>
    <property type="match status" value="1"/>
</dbReference>
<reference evidence="6 7" key="2">
    <citation type="journal article" date="2018" name="Elife">
        <title>Discovery and characterization of a prevalent human gut bacterial enzyme sufficient for the inactivation of a family of plant toxins.</title>
        <authorList>
            <person name="Koppel N."/>
            <person name="Bisanz J.E."/>
            <person name="Pandelia M.E."/>
            <person name="Turnbaugh P.J."/>
            <person name="Balskus E.P."/>
        </authorList>
    </citation>
    <scope>NUCLEOTIDE SEQUENCE [LARGE SCALE GENOMIC DNA]</scope>
    <source>
        <strain evidence="4 7">16A</strain>
        <strain evidence="3 6">MR1 #12</strain>
    </source>
</reference>
<sequence length="170" mass="18832">MDDHPRRGDVFFAFLDPVLGCEQGGTRPVLVVQNDAGNRRSKTIIVAAITGKPKANLPVHVPVPASAGLREGSVALLEQLRTIDKLRLRGRAGHIGAEQMRLVDAALAVSLGLKGPGDDFMLLTLCRKCHQTFCDSDDYLVWRADFEQEQREPCTICNTRTGYDYKVVRR</sequence>
<evidence type="ECO:0000313" key="3">
    <source>
        <dbReference type="EMBL" id="RDB81586.1"/>
    </source>
</evidence>
<dbReference type="GeneID" id="62676744"/>
<gene>
    <name evidence="4" type="ORF">C1853_15875</name>
    <name evidence="3" type="ORF">C1872_02625</name>
    <name evidence="5" type="ORF">FIC87_11075</name>
</gene>
<dbReference type="InterPro" id="IPR003477">
    <property type="entry name" value="PemK-like"/>
</dbReference>
<evidence type="ECO:0000256" key="2">
    <source>
        <dbReference type="ARBA" id="ARBA00022649"/>
    </source>
</evidence>
<dbReference type="InterPro" id="IPR011067">
    <property type="entry name" value="Plasmid_toxin/cell-grow_inhib"/>
</dbReference>
<dbReference type="Proteomes" id="UP000253915">
    <property type="component" value="Unassembled WGS sequence"/>
</dbReference>
<keyword evidence="2" id="KW-1277">Toxin-antitoxin system</keyword>
<dbReference type="EMBL" id="VEVP01000027">
    <property type="protein sequence ID" value="TNU89532.1"/>
    <property type="molecule type" value="Genomic_DNA"/>
</dbReference>
<protein>
    <submittedName>
        <fullName evidence="3">Type II toxin-antitoxin system PemK/MazF family toxin</fullName>
    </submittedName>
</protein>